<evidence type="ECO:0000313" key="2">
    <source>
        <dbReference type="EMBL" id="CAC5406837.1"/>
    </source>
</evidence>
<name>A0A6J8DGQ2_MYTCO</name>
<dbReference type="OrthoDB" id="447743at2759"/>
<evidence type="ECO:0000256" key="1">
    <source>
        <dbReference type="SAM" id="MobiDB-lite"/>
    </source>
</evidence>
<evidence type="ECO:0008006" key="4">
    <source>
        <dbReference type="Google" id="ProtNLM"/>
    </source>
</evidence>
<keyword evidence="3" id="KW-1185">Reference proteome</keyword>
<proteinExistence type="predicted"/>
<protein>
    <recommendedName>
        <fullName evidence="4">Reverse transcriptase domain-containing protein</fullName>
    </recommendedName>
</protein>
<dbReference type="AlphaFoldDB" id="A0A6J8DGQ2"/>
<accession>A0A6J8DGQ2</accession>
<organism evidence="2 3">
    <name type="scientific">Mytilus coruscus</name>
    <name type="common">Sea mussel</name>
    <dbReference type="NCBI Taxonomy" id="42192"/>
    <lineage>
        <taxon>Eukaryota</taxon>
        <taxon>Metazoa</taxon>
        <taxon>Spiralia</taxon>
        <taxon>Lophotrochozoa</taxon>
        <taxon>Mollusca</taxon>
        <taxon>Bivalvia</taxon>
        <taxon>Autobranchia</taxon>
        <taxon>Pteriomorphia</taxon>
        <taxon>Mytilida</taxon>
        <taxon>Mytiloidea</taxon>
        <taxon>Mytilidae</taxon>
        <taxon>Mytilinae</taxon>
        <taxon>Mytilus</taxon>
    </lineage>
</organism>
<reference evidence="2 3" key="1">
    <citation type="submission" date="2020-06" db="EMBL/GenBank/DDBJ databases">
        <authorList>
            <person name="Li R."/>
            <person name="Bekaert M."/>
        </authorList>
    </citation>
    <scope>NUCLEOTIDE SEQUENCE [LARGE SCALE GENOMIC DNA]</scope>
    <source>
        <strain evidence="3">wild</strain>
    </source>
</reference>
<sequence length="336" mass="39719">MNSKAQWRDLNDYLGVILETSLQGCVENRIETLTTLYYNIGKERFGVEERKEKNNIKQTPNRREQNIKQLRKEPKDPKQTEEVEKYLHETHSDKERETPLGYCPRVEEEEQPTIEFETKEPTWKEVREVRWQWITTHSRSHQEDSPEVFWWNTAARFTVDNKTTAWQKLERNSYRVKIISPILFIMSMNIIMKAAERETTGPKTESGIFLPATRGFMDDLTVTTSSHIQARWILLALEEVVTWARMKFKPRNSRSMILRKGQITTKFQLKIQGDEILTIVDNPIKCLGKWFDDTFKDNTNVKTVQTQVSEWLKKVDKSGLFGKFKAWIYQHGLLQD</sequence>
<gene>
    <name evidence="2" type="ORF">MCOR_40363</name>
</gene>
<dbReference type="Proteomes" id="UP000507470">
    <property type="component" value="Unassembled WGS sequence"/>
</dbReference>
<dbReference type="EMBL" id="CACVKT020007264">
    <property type="protein sequence ID" value="CAC5406837.1"/>
    <property type="molecule type" value="Genomic_DNA"/>
</dbReference>
<feature type="region of interest" description="Disordered" evidence="1">
    <location>
        <begin position="51"/>
        <end position="98"/>
    </location>
</feature>
<evidence type="ECO:0000313" key="3">
    <source>
        <dbReference type="Proteomes" id="UP000507470"/>
    </source>
</evidence>